<dbReference type="Pfam" id="PF00675">
    <property type="entry name" value="Peptidase_M16"/>
    <property type="match status" value="1"/>
</dbReference>
<dbReference type="GO" id="GO:0046872">
    <property type="term" value="F:metal ion binding"/>
    <property type="evidence" value="ECO:0007669"/>
    <property type="project" value="InterPro"/>
</dbReference>
<name>A0A2T5C3Q4_9BACT</name>
<dbReference type="RefSeq" id="WP_107821802.1">
    <property type="nucleotide sequence ID" value="NZ_OY782574.1"/>
</dbReference>
<dbReference type="Proteomes" id="UP000243525">
    <property type="component" value="Unassembled WGS sequence"/>
</dbReference>
<keyword evidence="4" id="KW-1185">Reference proteome</keyword>
<evidence type="ECO:0000259" key="2">
    <source>
        <dbReference type="Pfam" id="PF05193"/>
    </source>
</evidence>
<gene>
    <name evidence="3" type="ORF">C8N47_105238</name>
</gene>
<dbReference type="OrthoDB" id="9811314at2"/>
<proteinExistence type="predicted"/>
<dbReference type="Gene3D" id="3.30.830.10">
    <property type="entry name" value="Metalloenzyme, LuxS/M16 peptidase-like"/>
    <property type="match status" value="2"/>
</dbReference>
<sequence length="425" mass="48611">MSINRTIAPALHPIGKPDLVRPEKHVLKNGIPVYALKAGKQEVCKIDFVFNAGVWYQPKQLLASLTNAMLQEGTAKYTAAEIAELFDFHGAYLQCTADYHYATISVITLDKHIGKLLPVVEDMLKASVFPEKEFNNLLNRRKQRFMLEMEKVKILCQKKFSQVLFGEGHPYALGLKAEDFENVCLDDFVDFYNTHYHAQNCELHLAGQFTDKVIQQLDHHFGGDDWNGTPVETPQFHAQPQTNKRERVHKEGAIQSAIRLGKLLVDKQHPDYFGLQILVTILGGYFSSRLMLNIREDKGYTYGIGANFINLNREGYLLIATEVDKSYEEATLKEITFEIERLQNEPVPQDELERVRQYLTGEFLRDFDGAFALGQAFRNLHDFGLDYSFYDNYHQAILSITAEQLQQLAKQYLQTDSLYTVVAGQ</sequence>
<dbReference type="InterPro" id="IPR011249">
    <property type="entry name" value="Metalloenz_LuxS/M16"/>
</dbReference>
<dbReference type="AlphaFoldDB" id="A0A2T5C3Q4"/>
<dbReference type="EMBL" id="QAAD01000005">
    <property type="protein sequence ID" value="PTN09397.1"/>
    <property type="molecule type" value="Genomic_DNA"/>
</dbReference>
<dbReference type="InterPro" id="IPR007863">
    <property type="entry name" value="Peptidase_M16_C"/>
</dbReference>
<evidence type="ECO:0000259" key="1">
    <source>
        <dbReference type="Pfam" id="PF00675"/>
    </source>
</evidence>
<dbReference type="SUPFAM" id="SSF63411">
    <property type="entry name" value="LuxS/MPP-like metallohydrolase"/>
    <property type="match status" value="2"/>
</dbReference>
<comment type="caution">
    <text evidence="3">The sequence shown here is derived from an EMBL/GenBank/DDBJ whole genome shotgun (WGS) entry which is preliminary data.</text>
</comment>
<accession>A0A2T5C3Q4</accession>
<feature type="domain" description="Peptidase M16 N-terminal" evidence="1">
    <location>
        <begin position="40"/>
        <end position="151"/>
    </location>
</feature>
<dbReference type="InterPro" id="IPR050361">
    <property type="entry name" value="MPP/UQCRC_Complex"/>
</dbReference>
<dbReference type="InterPro" id="IPR011765">
    <property type="entry name" value="Pept_M16_N"/>
</dbReference>
<reference evidence="3 4" key="1">
    <citation type="submission" date="2018-04" db="EMBL/GenBank/DDBJ databases">
        <title>Genomic Encyclopedia of Archaeal and Bacterial Type Strains, Phase II (KMG-II): from individual species to whole genera.</title>
        <authorList>
            <person name="Goeker M."/>
        </authorList>
    </citation>
    <scope>NUCLEOTIDE SEQUENCE [LARGE SCALE GENOMIC DNA]</scope>
    <source>
        <strain evidence="3 4">DSM 28823</strain>
    </source>
</reference>
<feature type="domain" description="Peptidase M16 C-terminal" evidence="2">
    <location>
        <begin position="185"/>
        <end position="358"/>
    </location>
</feature>
<evidence type="ECO:0000313" key="4">
    <source>
        <dbReference type="Proteomes" id="UP000243525"/>
    </source>
</evidence>
<protein>
    <submittedName>
        <fullName evidence="3">Putative Zn-dependent peptidase</fullName>
    </submittedName>
</protein>
<organism evidence="3 4">
    <name type="scientific">Mangrovibacterium marinum</name>
    <dbReference type="NCBI Taxonomy" id="1639118"/>
    <lineage>
        <taxon>Bacteria</taxon>
        <taxon>Pseudomonadati</taxon>
        <taxon>Bacteroidota</taxon>
        <taxon>Bacteroidia</taxon>
        <taxon>Marinilabiliales</taxon>
        <taxon>Prolixibacteraceae</taxon>
        <taxon>Mangrovibacterium</taxon>
    </lineage>
</organism>
<evidence type="ECO:0000313" key="3">
    <source>
        <dbReference type="EMBL" id="PTN09397.1"/>
    </source>
</evidence>
<dbReference type="PANTHER" id="PTHR11851">
    <property type="entry name" value="METALLOPROTEASE"/>
    <property type="match status" value="1"/>
</dbReference>
<dbReference type="PANTHER" id="PTHR11851:SF224">
    <property type="entry name" value="PROCESSING PROTEASE"/>
    <property type="match status" value="1"/>
</dbReference>
<dbReference type="Pfam" id="PF05193">
    <property type="entry name" value="Peptidase_M16_C"/>
    <property type="match status" value="1"/>
</dbReference>